<dbReference type="OrthoDB" id="541230at2759"/>
<evidence type="ECO:0000313" key="2">
    <source>
        <dbReference type="EMBL" id="KXZ54251.1"/>
    </source>
</evidence>
<accession>A0A150GWM0</accession>
<dbReference type="Proteomes" id="UP000075714">
    <property type="component" value="Unassembled WGS sequence"/>
</dbReference>
<reference evidence="3" key="1">
    <citation type="journal article" date="2016" name="Nat. Commun.">
        <title>The Gonium pectorale genome demonstrates co-option of cell cycle regulation during the evolution of multicellularity.</title>
        <authorList>
            <person name="Hanschen E.R."/>
            <person name="Marriage T.N."/>
            <person name="Ferris P.J."/>
            <person name="Hamaji T."/>
            <person name="Toyoda A."/>
            <person name="Fujiyama A."/>
            <person name="Neme R."/>
            <person name="Noguchi H."/>
            <person name="Minakuchi Y."/>
            <person name="Suzuki M."/>
            <person name="Kawai-Toyooka H."/>
            <person name="Smith D.R."/>
            <person name="Sparks H."/>
            <person name="Anderson J."/>
            <person name="Bakaric R."/>
            <person name="Luria V."/>
            <person name="Karger A."/>
            <person name="Kirschner M.W."/>
            <person name="Durand P.M."/>
            <person name="Michod R.E."/>
            <person name="Nozaki H."/>
            <person name="Olson B.J."/>
        </authorList>
    </citation>
    <scope>NUCLEOTIDE SEQUENCE [LARGE SCALE GENOMIC DNA]</scope>
    <source>
        <strain evidence="3">NIES-2863</strain>
    </source>
</reference>
<comment type="caution">
    <text evidence="2">The sequence shown here is derived from an EMBL/GenBank/DDBJ whole genome shotgun (WGS) entry which is preliminary data.</text>
</comment>
<proteinExistence type="predicted"/>
<keyword evidence="3" id="KW-1185">Reference proteome</keyword>
<feature type="region of interest" description="Disordered" evidence="1">
    <location>
        <begin position="320"/>
        <end position="360"/>
    </location>
</feature>
<dbReference type="AlphaFoldDB" id="A0A150GWM0"/>
<organism evidence="2 3">
    <name type="scientific">Gonium pectorale</name>
    <name type="common">Green alga</name>
    <dbReference type="NCBI Taxonomy" id="33097"/>
    <lineage>
        <taxon>Eukaryota</taxon>
        <taxon>Viridiplantae</taxon>
        <taxon>Chlorophyta</taxon>
        <taxon>core chlorophytes</taxon>
        <taxon>Chlorophyceae</taxon>
        <taxon>CS clade</taxon>
        <taxon>Chlamydomonadales</taxon>
        <taxon>Volvocaceae</taxon>
        <taxon>Gonium</taxon>
    </lineage>
</organism>
<feature type="compositionally biased region" description="Pro residues" evidence="1">
    <location>
        <begin position="348"/>
        <end position="358"/>
    </location>
</feature>
<name>A0A150GWM0_GONPE</name>
<feature type="region of interest" description="Disordered" evidence="1">
    <location>
        <begin position="427"/>
        <end position="465"/>
    </location>
</feature>
<sequence>MQGTNLFAAQCLVEVLLELYREGRSFEEVQLSIKLAAQGGTRRGVQAASAEAGAVDDGGARSSASAEAIARLPLLQGQDEDVLVSWVALVFLTLEELGVPRAGAGQPPPQQPGPGLAGGGMAAGSAYLRGMLGYVRQTLGMYDEGQTLAIVAGLQGLVQQTTAAATSPFLLLMQQYTRLVLLTVEVTAAAGLPTVRPLRPPETVLRPSGYSDAFALPCFSGGGDGVGGVQVAEGPEAEATRGSEEVCSPRGLAVRLLMAFMGAVLGSRWSLDKFVEGVRVAYQQGLAADELFSELDEQEFLQSGGLLPIASPSASASAAGFAGADDPAAPAASGPDVDSSPLAAAAAPSPPESPPADAPAPQHVITKKLLSSWISLAYMALAQLAVPYPAAGQKLGWAWAGFGDPTEALGMNDFVGNVLRQMAGADPRAIPQPEEPPQAGASGPPGPAEDAEGGSEGSGPAGRRRGTGALMVRVEDDSLPNTSTAFRVLSQQVALVQAICRDVMRF</sequence>
<evidence type="ECO:0000256" key="1">
    <source>
        <dbReference type="SAM" id="MobiDB-lite"/>
    </source>
</evidence>
<evidence type="ECO:0000313" key="3">
    <source>
        <dbReference type="Proteomes" id="UP000075714"/>
    </source>
</evidence>
<feature type="compositionally biased region" description="Low complexity" evidence="1">
    <location>
        <begin position="320"/>
        <end position="347"/>
    </location>
</feature>
<protein>
    <submittedName>
        <fullName evidence="2">Uncharacterized protein</fullName>
    </submittedName>
</protein>
<gene>
    <name evidence="2" type="ORF">GPECTOR_5g341</name>
</gene>
<dbReference type="EMBL" id="LSYV01000006">
    <property type="protein sequence ID" value="KXZ54251.1"/>
    <property type="molecule type" value="Genomic_DNA"/>
</dbReference>